<dbReference type="Pfam" id="PF01812">
    <property type="entry name" value="5-FTHF_cyc-lig"/>
    <property type="match status" value="1"/>
</dbReference>
<evidence type="ECO:0000256" key="5">
    <source>
        <dbReference type="ARBA" id="ARBA00038966"/>
    </source>
</evidence>
<dbReference type="GO" id="GO:0005739">
    <property type="term" value="C:mitochondrion"/>
    <property type="evidence" value="ECO:0007669"/>
    <property type="project" value="TreeGrafter"/>
</dbReference>
<dbReference type="SUPFAM" id="SSF100950">
    <property type="entry name" value="NagB/RpiA/CoA transferase-like"/>
    <property type="match status" value="1"/>
</dbReference>
<name>A0A9W8E8K0_9FUNG</name>
<evidence type="ECO:0000256" key="6">
    <source>
        <dbReference type="PIRSR" id="PIRSR006806-1"/>
    </source>
</evidence>
<reference evidence="8" key="1">
    <citation type="submission" date="2022-07" db="EMBL/GenBank/DDBJ databases">
        <title>Phylogenomic reconstructions and comparative analyses of Kickxellomycotina fungi.</title>
        <authorList>
            <person name="Reynolds N.K."/>
            <person name="Stajich J.E."/>
            <person name="Barry K."/>
            <person name="Grigoriev I.V."/>
            <person name="Crous P."/>
            <person name="Smith M.E."/>
        </authorList>
    </citation>
    <scope>NUCLEOTIDE SEQUENCE</scope>
    <source>
        <strain evidence="8">RSA 1196</strain>
    </source>
</reference>
<dbReference type="InterPro" id="IPR002698">
    <property type="entry name" value="FTHF_cligase"/>
</dbReference>
<evidence type="ECO:0000313" key="9">
    <source>
        <dbReference type="Proteomes" id="UP001150925"/>
    </source>
</evidence>
<feature type="binding site" evidence="6">
    <location>
        <begin position="10"/>
        <end position="14"/>
    </location>
    <ligand>
        <name>ATP</name>
        <dbReference type="ChEBI" id="CHEBI:30616"/>
    </ligand>
</feature>
<dbReference type="GO" id="GO:0030272">
    <property type="term" value="F:5-formyltetrahydrofolate cyclo-ligase activity"/>
    <property type="evidence" value="ECO:0007669"/>
    <property type="project" value="UniProtKB-EC"/>
</dbReference>
<keyword evidence="3 6" id="KW-0067">ATP-binding</keyword>
<evidence type="ECO:0000256" key="7">
    <source>
        <dbReference type="RuleBase" id="RU361279"/>
    </source>
</evidence>
<proteinExistence type="inferred from homology"/>
<evidence type="ECO:0000256" key="3">
    <source>
        <dbReference type="ARBA" id="ARBA00022840"/>
    </source>
</evidence>
<keyword evidence="7" id="KW-0479">Metal-binding</keyword>
<comment type="catalytic activity">
    <reaction evidence="4 7">
        <text>(6S)-5-formyl-5,6,7,8-tetrahydrofolate + ATP = (6R)-5,10-methenyltetrahydrofolate + ADP + phosphate</text>
        <dbReference type="Rhea" id="RHEA:10488"/>
        <dbReference type="ChEBI" id="CHEBI:30616"/>
        <dbReference type="ChEBI" id="CHEBI:43474"/>
        <dbReference type="ChEBI" id="CHEBI:57455"/>
        <dbReference type="ChEBI" id="CHEBI:57457"/>
        <dbReference type="ChEBI" id="CHEBI:456216"/>
        <dbReference type="EC" id="6.3.3.2"/>
    </reaction>
</comment>
<dbReference type="GO" id="GO:0005524">
    <property type="term" value="F:ATP binding"/>
    <property type="evidence" value="ECO:0007669"/>
    <property type="project" value="UniProtKB-KW"/>
</dbReference>
<feature type="binding site" evidence="6">
    <location>
        <position position="56"/>
    </location>
    <ligand>
        <name>substrate</name>
    </ligand>
</feature>
<feature type="binding site" evidence="6">
    <location>
        <begin position="143"/>
        <end position="151"/>
    </location>
    <ligand>
        <name>ATP</name>
        <dbReference type="ChEBI" id="CHEBI:30616"/>
    </ligand>
</feature>
<dbReference type="InterPro" id="IPR024185">
    <property type="entry name" value="FTHF_cligase-like_sf"/>
</dbReference>
<sequence>MATTSLRAIKTALRKGLRTRLAQVTHQSIQRQSALVTTQLLALPQYEQATNVCVYINMDAEIITRAIIEDIFAKQKRCFIPRCTPTTMDMVLLRDMADYDTLPRNKWNIPEPLPTDVRDNVFDYGGPHLIIMPGLAFDTNKNRLGHGKGYYDKYIKRCLEYSEQQGNQPPYLVALALNEQIVSEPLPCNEFDEKPHQIISSERVLQ</sequence>
<comment type="caution">
    <text evidence="8">The sequence shown here is derived from an EMBL/GenBank/DDBJ whole genome shotgun (WGS) entry which is preliminary data.</text>
</comment>
<evidence type="ECO:0000313" key="8">
    <source>
        <dbReference type="EMBL" id="KAJ1968676.1"/>
    </source>
</evidence>
<comment type="cofactor">
    <cofactor evidence="7">
        <name>Mg(2+)</name>
        <dbReference type="ChEBI" id="CHEBI:18420"/>
    </cofactor>
</comment>
<gene>
    <name evidence="8" type="ORF">IWQ62_001099</name>
</gene>
<keyword evidence="2 6" id="KW-0547">Nucleotide-binding</keyword>
<evidence type="ECO:0000256" key="2">
    <source>
        <dbReference type="ARBA" id="ARBA00022741"/>
    </source>
</evidence>
<protein>
    <recommendedName>
        <fullName evidence="5 7">5-formyltetrahydrofolate cyclo-ligase</fullName>
        <ecNumber evidence="5 7">6.3.3.2</ecNumber>
    </recommendedName>
</protein>
<dbReference type="EMBL" id="JANBPY010000150">
    <property type="protein sequence ID" value="KAJ1968676.1"/>
    <property type="molecule type" value="Genomic_DNA"/>
</dbReference>
<accession>A0A9W8E8K0</accession>
<keyword evidence="9" id="KW-1185">Reference proteome</keyword>
<comment type="similarity">
    <text evidence="1 7">Belongs to the 5-formyltetrahydrofolate cyclo-ligase family.</text>
</comment>
<dbReference type="Proteomes" id="UP001150925">
    <property type="component" value="Unassembled WGS sequence"/>
</dbReference>
<dbReference type="Gene3D" id="3.40.50.10420">
    <property type="entry name" value="NagB/RpiA/CoA transferase-like"/>
    <property type="match status" value="1"/>
</dbReference>
<feature type="binding site" evidence="6">
    <location>
        <position position="61"/>
    </location>
    <ligand>
        <name>substrate</name>
    </ligand>
</feature>
<dbReference type="NCBIfam" id="TIGR02727">
    <property type="entry name" value="MTHFS_bact"/>
    <property type="match status" value="1"/>
</dbReference>
<evidence type="ECO:0000256" key="4">
    <source>
        <dbReference type="ARBA" id="ARBA00036539"/>
    </source>
</evidence>
<keyword evidence="7" id="KW-0460">Magnesium</keyword>
<organism evidence="8 9">
    <name type="scientific">Dispira parvispora</name>
    <dbReference type="NCBI Taxonomy" id="1520584"/>
    <lineage>
        <taxon>Eukaryota</taxon>
        <taxon>Fungi</taxon>
        <taxon>Fungi incertae sedis</taxon>
        <taxon>Zoopagomycota</taxon>
        <taxon>Kickxellomycotina</taxon>
        <taxon>Dimargaritomycetes</taxon>
        <taxon>Dimargaritales</taxon>
        <taxon>Dimargaritaceae</taxon>
        <taxon>Dispira</taxon>
    </lineage>
</organism>
<dbReference type="PANTHER" id="PTHR23407:SF1">
    <property type="entry name" value="5-FORMYLTETRAHYDROFOLATE CYCLO-LIGASE"/>
    <property type="match status" value="1"/>
</dbReference>
<evidence type="ECO:0000256" key="1">
    <source>
        <dbReference type="ARBA" id="ARBA00010638"/>
    </source>
</evidence>
<dbReference type="GO" id="GO:0046872">
    <property type="term" value="F:metal ion binding"/>
    <property type="evidence" value="ECO:0007669"/>
    <property type="project" value="UniProtKB-KW"/>
</dbReference>
<dbReference type="GO" id="GO:0035999">
    <property type="term" value="P:tetrahydrofolate interconversion"/>
    <property type="evidence" value="ECO:0007669"/>
    <property type="project" value="TreeGrafter"/>
</dbReference>
<dbReference type="InterPro" id="IPR037171">
    <property type="entry name" value="NagB/RpiA_transferase-like"/>
</dbReference>
<dbReference type="FunFam" id="3.40.50.10420:FF:000007">
    <property type="entry name" value="5-formyltetrahydrofolate cyclo-ligase"/>
    <property type="match status" value="1"/>
</dbReference>
<dbReference type="OrthoDB" id="2015992at2759"/>
<dbReference type="PIRSF" id="PIRSF006806">
    <property type="entry name" value="FTHF_cligase"/>
    <property type="match status" value="1"/>
</dbReference>
<dbReference type="PANTHER" id="PTHR23407">
    <property type="entry name" value="ATPASE INHIBITOR/5-FORMYLTETRAHYDROFOLATE CYCLO-LIGASE"/>
    <property type="match status" value="1"/>
</dbReference>
<dbReference type="EC" id="6.3.3.2" evidence="5 7"/>
<dbReference type="AlphaFoldDB" id="A0A9W8E8K0"/>
<dbReference type="GO" id="GO:0009396">
    <property type="term" value="P:folic acid-containing compound biosynthetic process"/>
    <property type="evidence" value="ECO:0007669"/>
    <property type="project" value="TreeGrafter"/>
</dbReference>